<dbReference type="InterPro" id="IPR036397">
    <property type="entry name" value="RNaseH_sf"/>
</dbReference>
<gene>
    <name evidence="1" type="ORF">LCGC14_2994870</name>
</gene>
<dbReference type="SUPFAM" id="SSF53098">
    <property type="entry name" value="Ribonuclease H-like"/>
    <property type="match status" value="1"/>
</dbReference>
<name>A0A0F8XQG3_9ZZZZ</name>
<organism evidence="1">
    <name type="scientific">marine sediment metagenome</name>
    <dbReference type="NCBI Taxonomy" id="412755"/>
    <lineage>
        <taxon>unclassified sequences</taxon>
        <taxon>metagenomes</taxon>
        <taxon>ecological metagenomes</taxon>
    </lineage>
</organism>
<comment type="caution">
    <text evidence="1">The sequence shown here is derived from an EMBL/GenBank/DDBJ whole genome shotgun (WGS) entry which is preliminary data.</text>
</comment>
<dbReference type="EMBL" id="LAZR01061541">
    <property type="protein sequence ID" value="KKK63380.1"/>
    <property type="molecule type" value="Genomic_DNA"/>
</dbReference>
<dbReference type="InterPro" id="IPR043502">
    <property type="entry name" value="DNA/RNA_pol_sf"/>
</dbReference>
<dbReference type="Gene3D" id="3.30.420.10">
    <property type="entry name" value="Ribonuclease H-like superfamily/Ribonuclease H"/>
    <property type="match status" value="1"/>
</dbReference>
<protein>
    <recommendedName>
        <fullName evidence="2">3'-5' exonuclease domain-containing protein</fullName>
    </recommendedName>
</protein>
<feature type="non-terminal residue" evidence="1">
    <location>
        <position position="366"/>
    </location>
</feature>
<feature type="non-terminal residue" evidence="1">
    <location>
        <position position="1"/>
    </location>
</feature>
<evidence type="ECO:0000313" key="1">
    <source>
        <dbReference type="EMBL" id="KKK63380.1"/>
    </source>
</evidence>
<dbReference type="AlphaFoldDB" id="A0A0F8XQG3"/>
<reference evidence="1" key="1">
    <citation type="journal article" date="2015" name="Nature">
        <title>Complex archaea that bridge the gap between prokaryotes and eukaryotes.</title>
        <authorList>
            <person name="Spang A."/>
            <person name="Saw J.H."/>
            <person name="Jorgensen S.L."/>
            <person name="Zaremba-Niedzwiedzka K."/>
            <person name="Martijn J."/>
            <person name="Lind A.E."/>
            <person name="van Eijk R."/>
            <person name="Schleper C."/>
            <person name="Guy L."/>
            <person name="Ettema T.J."/>
        </authorList>
    </citation>
    <scope>NUCLEOTIDE SEQUENCE</scope>
</reference>
<dbReference type="InterPro" id="IPR012337">
    <property type="entry name" value="RNaseH-like_sf"/>
</dbReference>
<evidence type="ECO:0008006" key="2">
    <source>
        <dbReference type="Google" id="ProtNLM"/>
    </source>
</evidence>
<accession>A0A0F8XQG3</accession>
<dbReference type="GO" id="GO:0003676">
    <property type="term" value="F:nucleic acid binding"/>
    <property type="evidence" value="ECO:0007669"/>
    <property type="project" value="InterPro"/>
</dbReference>
<proteinExistence type="predicted"/>
<dbReference type="SUPFAM" id="SSF56672">
    <property type="entry name" value="DNA/RNA polymerases"/>
    <property type="match status" value="1"/>
</dbReference>
<sequence length="366" mass="41141">AGFWSIVSVECTIRVEPDGYQYKERTDDLMEWAYLSMGARPSVAKTLAKTPPKTKRHKHWVASRLANALSSQLARVQVDPLVLDPTPFTVEGIDHGIESLRAAAASKTLLALDWEWHRQTQAPVGLCISSSDRNTYVPVWGADVDERDRGPALQTAFATYLKAGGRAIMHGGAADVSTQVQGDPCDLVRESCLVDDTMLMAYLLEPIENDYEWAEMPARFTGRYGAAGDTRNTYDLYMALLPRLIEKGQYKVYREIEQPLIPIIASMNKYGSPVDIEAVKKQYLDHVKVEEGLRRAVLENYGRNLAIPDECHAFMQDHGQPHTGTLDQRVLSTNPHWTVDLILPYRQTRTRRNNFLGKILKGWVAA</sequence>